<evidence type="ECO:0000313" key="4">
    <source>
        <dbReference type="EMBL" id="TXB66756.1"/>
    </source>
</evidence>
<feature type="domain" description="Polysaccharide export protein N-terminal" evidence="3">
    <location>
        <begin position="44"/>
        <end position="137"/>
    </location>
</feature>
<organism evidence="4 5">
    <name type="scientific">Vicingus serpentipes</name>
    <dbReference type="NCBI Taxonomy" id="1926625"/>
    <lineage>
        <taxon>Bacteria</taxon>
        <taxon>Pseudomonadati</taxon>
        <taxon>Bacteroidota</taxon>
        <taxon>Flavobacteriia</taxon>
        <taxon>Flavobacteriales</taxon>
        <taxon>Vicingaceae</taxon>
        <taxon>Vicingus</taxon>
    </lineage>
</organism>
<accession>A0A5C6RW23</accession>
<evidence type="ECO:0000259" key="3">
    <source>
        <dbReference type="Pfam" id="PF02563"/>
    </source>
</evidence>
<dbReference type="InterPro" id="IPR003715">
    <property type="entry name" value="Poly_export_N"/>
</dbReference>
<reference evidence="4 5" key="1">
    <citation type="submission" date="2019-08" db="EMBL/GenBank/DDBJ databases">
        <title>Genome of Vicingus serpentipes NCIMB 15042.</title>
        <authorList>
            <person name="Bowman J.P."/>
        </authorList>
    </citation>
    <scope>NUCLEOTIDE SEQUENCE [LARGE SCALE GENOMIC DNA]</scope>
    <source>
        <strain evidence="4 5">NCIMB 15042</strain>
    </source>
</reference>
<name>A0A5C6RW23_9FLAO</name>
<dbReference type="PANTHER" id="PTHR33619:SF3">
    <property type="entry name" value="POLYSACCHARIDE EXPORT PROTEIN GFCE-RELATED"/>
    <property type="match status" value="1"/>
</dbReference>
<dbReference type="AlphaFoldDB" id="A0A5C6RW23"/>
<keyword evidence="5" id="KW-1185">Reference proteome</keyword>
<dbReference type="GO" id="GO:0015159">
    <property type="term" value="F:polysaccharide transmembrane transporter activity"/>
    <property type="evidence" value="ECO:0007669"/>
    <property type="project" value="InterPro"/>
</dbReference>
<feature type="signal peptide" evidence="2">
    <location>
        <begin position="1"/>
        <end position="25"/>
    </location>
</feature>
<comment type="caution">
    <text evidence="4">The sequence shown here is derived from an EMBL/GenBank/DDBJ whole genome shotgun (WGS) entry which is preliminary data.</text>
</comment>
<dbReference type="Gene3D" id="3.30.1950.10">
    <property type="entry name" value="wza like domain"/>
    <property type="match status" value="1"/>
</dbReference>
<proteinExistence type="predicted"/>
<dbReference type="RefSeq" id="WP_147097677.1">
    <property type="nucleotide sequence ID" value="NZ_VOOS01000001.1"/>
</dbReference>
<sequence length="254" mass="28480">MKFQNKYLTLIASIFVFLSSCNVVPSIMMKTEKGYEFDEIPTDSASGYIISSNDIIDFKLYTNDGTNLIDLTALSLNEGRTNNTNSMTNYLVESDGMCKLPIIGRVELKGKKIKEAENFLQEQYAVYYKKPFVQLNVLNRRVTIFSGIGKGVVINLQNENTTIIEAIGQVGGLPKESKAHKIKVVRGDLKDPQVYHFDFSTIDGIKDAGFILQANDIVYVEPQKNTVNEIIRDVIPVLSLLTTTLTLIILINRQ</sequence>
<evidence type="ECO:0000256" key="2">
    <source>
        <dbReference type="SAM" id="SignalP"/>
    </source>
</evidence>
<evidence type="ECO:0000313" key="5">
    <source>
        <dbReference type="Proteomes" id="UP000321721"/>
    </source>
</evidence>
<evidence type="ECO:0000256" key="1">
    <source>
        <dbReference type="ARBA" id="ARBA00022729"/>
    </source>
</evidence>
<dbReference type="Proteomes" id="UP000321721">
    <property type="component" value="Unassembled WGS sequence"/>
</dbReference>
<dbReference type="Pfam" id="PF02563">
    <property type="entry name" value="Poly_export"/>
    <property type="match status" value="1"/>
</dbReference>
<protein>
    <recommendedName>
        <fullName evidence="3">Polysaccharide export protein N-terminal domain-containing protein</fullName>
    </recommendedName>
</protein>
<dbReference type="PANTHER" id="PTHR33619">
    <property type="entry name" value="POLYSACCHARIDE EXPORT PROTEIN GFCE-RELATED"/>
    <property type="match status" value="1"/>
</dbReference>
<keyword evidence="1 2" id="KW-0732">Signal</keyword>
<gene>
    <name evidence="4" type="ORF">FRY74_00810</name>
</gene>
<dbReference type="EMBL" id="VOOS01000001">
    <property type="protein sequence ID" value="TXB66756.1"/>
    <property type="molecule type" value="Genomic_DNA"/>
</dbReference>
<dbReference type="InterPro" id="IPR049712">
    <property type="entry name" value="Poly_export"/>
</dbReference>
<dbReference type="PROSITE" id="PS51257">
    <property type="entry name" value="PROKAR_LIPOPROTEIN"/>
    <property type="match status" value="1"/>
</dbReference>
<dbReference type="OrthoDB" id="1466931at2"/>
<feature type="chain" id="PRO_5022766273" description="Polysaccharide export protein N-terminal domain-containing protein" evidence="2">
    <location>
        <begin position="26"/>
        <end position="254"/>
    </location>
</feature>
<dbReference type="Gene3D" id="3.10.560.10">
    <property type="entry name" value="Outer membrane lipoprotein wza domain like"/>
    <property type="match status" value="1"/>
</dbReference>